<dbReference type="Gramene" id="Kaladp0092s0045.1.v1.1">
    <property type="protein sequence ID" value="Kaladp0092s0045.1.v1.1.CDS.1"/>
    <property type="gene ID" value="Kaladp0092s0045.v1.1"/>
</dbReference>
<feature type="region of interest" description="Disordered" evidence="1">
    <location>
        <begin position="85"/>
        <end position="104"/>
    </location>
</feature>
<evidence type="ECO:0000256" key="1">
    <source>
        <dbReference type="SAM" id="MobiDB-lite"/>
    </source>
</evidence>
<name>A0A7N0UZ14_KALFE</name>
<dbReference type="Proteomes" id="UP000594263">
    <property type="component" value="Unplaced"/>
</dbReference>
<dbReference type="AlphaFoldDB" id="A0A7N0UZ14"/>
<evidence type="ECO:0000313" key="3">
    <source>
        <dbReference type="Proteomes" id="UP000594263"/>
    </source>
</evidence>
<proteinExistence type="predicted"/>
<organism evidence="2 3">
    <name type="scientific">Kalanchoe fedtschenkoi</name>
    <name type="common">Lavender scallops</name>
    <name type="synonym">South American air plant</name>
    <dbReference type="NCBI Taxonomy" id="63787"/>
    <lineage>
        <taxon>Eukaryota</taxon>
        <taxon>Viridiplantae</taxon>
        <taxon>Streptophyta</taxon>
        <taxon>Embryophyta</taxon>
        <taxon>Tracheophyta</taxon>
        <taxon>Spermatophyta</taxon>
        <taxon>Magnoliopsida</taxon>
        <taxon>eudicotyledons</taxon>
        <taxon>Gunneridae</taxon>
        <taxon>Pentapetalae</taxon>
        <taxon>Saxifragales</taxon>
        <taxon>Crassulaceae</taxon>
        <taxon>Kalanchoe</taxon>
    </lineage>
</organism>
<evidence type="ECO:0000313" key="2">
    <source>
        <dbReference type="EnsemblPlants" id="Kaladp0092s0045.1.v1.1.CDS.1"/>
    </source>
</evidence>
<reference evidence="2" key="1">
    <citation type="submission" date="2021-01" db="UniProtKB">
        <authorList>
            <consortium name="EnsemblPlants"/>
        </authorList>
    </citation>
    <scope>IDENTIFICATION</scope>
</reference>
<sequence>MASTVEAPTCAVSRALSADSKHARAAERHRKKERGVLVRDSGCWILGAGGVDGHCLCCNGRCSDGEGVRRGSPWRRKAWERRRSCSSTDGVAEFSPETLNGGKR</sequence>
<protein>
    <submittedName>
        <fullName evidence="2">Uncharacterized protein</fullName>
    </submittedName>
</protein>
<accession>A0A7N0UZ14</accession>
<keyword evidence="3" id="KW-1185">Reference proteome</keyword>
<dbReference type="EnsemblPlants" id="Kaladp0092s0045.1.v1.1">
    <property type="protein sequence ID" value="Kaladp0092s0045.1.v1.1.CDS.1"/>
    <property type="gene ID" value="Kaladp0092s0045.v1.1"/>
</dbReference>